<proteinExistence type="predicted"/>
<keyword evidence="1" id="KW-0472">Membrane</keyword>
<dbReference type="Proteomes" id="UP000282423">
    <property type="component" value="Unassembled WGS sequence"/>
</dbReference>
<accession>A0A420VS20</accession>
<comment type="caution">
    <text evidence="2">The sequence shown here is derived from an EMBL/GenBank/DDBJ whole genome shotgun (WGS) entry which is preliminary data.</text>
</comment>
<reference evidence="2 3" key="1">
    <citation type="submission" date="2018-10" db="EMBL/GenBank/DDBJ databases">
        <title>Sphingobacterium sp. M05W1-28.</title>
        <authorList>
            <person name="Cai H."/>
        </authorList>
    </citation>
    <scope>NUCLEOTIDE SEQUENCE [LARGE SCALE GENOMIC DNA]</scope>
    <source>
        <strain evidence="2 3">M05W1-28</strain>
    </source>
</reference>
<gene>
    <name evidence="2" type="ORF">D7322_23120</name>
</gene>
<keyword evidence="1" id="KW-0812">Transmembrane</keyword>
<keyword evidence="3" id="KW-1185">Reference proteome</keyword>
<protein>
    <submittedName>
        <fullName evidence="2">Uncharacterized protein</fullName>
    </submittedName>
</protein>
<keyword evidence="1" id="KW-1133">Transmembrane helix</keyword>
<sequence>MLGQHFFETDYPIIGIITIYIYIRAGLFRPFLCYKSYLSPTLYNPFEQVTKSSFRELVESGYADFVLQHFEWPGVKEKTGFLFTPYDDKEAADQHAHQLGEKEGRTLQFVSENLEPFDACSPVEVIWDFGKKQWPIYF</sequence>
<evidence type="ECO:0000256" key="1">
    <source>
        <dbReference type="SAM" id="Phobius"/>
    </source>
</evidence>
<feature type="transmembrane region" description="Helical" evidence="1">
    <location>
        <begin position="12"/>
        <end position="32"/>
    </location>
</feature>
<evidence type="ECO:0000313" key="3">
    <source>
        <dbReference type="Proteomes" id="UP000282423"/>
    </source>
</evidence>
<dbReference type="AlphaFoldDB" id="A0A420VS20"/>
<name>A0A420VS20_9SPHI</name>
<dbReference type="EMBL" id="RBWS01000022">
    <property type="protein sequence ID" value="RKO69130.1"/>
    <property type="molecule type" value="Genomic_DNA"/>
</dbReference>
<evidence type="ECO:0000313" key="2">
    <source>
        <dbReference type="EMBL" id="RKO69130.1"/>
    </source>
</evidence>
<organism evidence="2 3">
    <name type="scientific">Sphingobacterium puteale</name>
    <dbReference type="NCBI Taxonomy" id="2420510"/>
    <lineage>
        <taxon>Bacteria</taxon>
        <taxon>Pseudomonadati</taxon>
        <taxon>Bacteroidota</taxon>
        <taxon>Sphingobacteriia</taxon>
        <taxon>Sphingobacteriales</taxon>
        <taxon>Sphingobacteriaceae</taxon>
        <taxon>Sphingobacterium</taxon>
    </lineage>
</organism>